<evidence type="ECO:0000313" key="1">
    <source>
        <dbReference type="EMBL" id="KAG8192623.1"/>
    </source>
</evidence>
<accession>A0AAV6V940</accession>
<protein>
    <submittedName>
        <fullName evidence="1">Uncharacterized protein</fullName>
    </submittedName>
</protein>
<gene>
    <name evidence="1" type="ORF">JTE90_017188</name>
</gene>
<sequence length="123" mass="14150">MSPFALQRLMPDKHASLIIHKLYLWSTSADEQQKRSYNRRRFKKFQSSFSTKGLDGLQQMTMGLDILWNDDPMNAFEETKTARIRSPIFPPFLLSIHVLHPGVTSLRDQSGIGIRTSARPPSY</sequence>
<organism evidence="1 2">
    <name type="scientific">Oedothorax gibbosus</name>
    <dbReference type="NCBI Taxonomy" id="931172"/>
    <lineage>
        <taxon>Eukaryota</taxon>
        <taxon>Metazoa</taxon>
        <taxon>Ecdysozoa</taxon>
        <taxon>Arthropoda</taxon>
        <taxon>Chelicerata</taxon>
        <taxon>Arachnida</taxon>
        <taxon>Araneae</taxon>
        <taxon>Araneomorphae</taxon>
        <taxon>Entelegynae</taxon>
        <taxon>Araneoidea</taxon>
        <taxon>Linyphiidae</taxon>
        <taxon>Erigoninae</taxon>
        <taxon>Oedothorax</taxon>
    </lineage>
</organism>
<proteinExistence type="predicted"/>
<keyword evidence="2" id="KW-1185">Reference proteome</keyword>
<comment type="caution">
    <text evidence="1">The sequence shown here is derived from an EMBL/GenBank/DDBJ whole genome shotgun (WGS) entry which is preliminary data.</text>
</comment>
<name>A0AAV6V940_9ARAC</name>
<dbReference type="AlphaFoldDB" id="A0AAV6V940"/>
<dbReference type="Proteomes" id="UP000827092">
    <property type="component" value="Unassembled WGS sequence"/>
</dbReference>
<reference evidence="1 2" key="1">
    <citation type="journal article" date="2022" name="Nat. Ecol. Evol.">
        <title>A masculinizing supergene underlies an exaggerated male reproductive morph in a spider.</title>
        <authorList>
            <person name="Hendrickx F."/>
            <person name="De Corte Z."/>
            <person name="Sonet G."/>
            <person name="Van Belleghem S.M."/>
            <person name="Kostlbacher S."/>
            <person name="Vangestel C."/>
        </authorList>
    </citation>
    <scope>NUCLEOTIDE SEQUENCE [LARGE SCALE GENOMIC DNA]</scope>
    <source>
        <strain evidence="1">W744_W776</strain>
    </source>
</reference>
<evidence type="ECO:0000313" key="2">
    <source>
        <dbReference type="Proteomes" id="UP000827092"/>
    </source>
</evidence>
<dbReference type="EMBL" id="JAFNEN010000137">
    <property type="protein sequence ID" value="KAG8192623.1"/>
    <property type="molecule type" value="Genomic_DNA"/>
</dbReference>